<protein>
    <submittedName>
        <fullName evidence="2">Uncharacterized protein</fullName>
    </submittedName>
</protein>
<dbReference type="Proteomes" id="UP000803844">
    <property type="component" value="Unassembled WGS sequence"/>
</dbReference>
<dbReference type="OrthoDB" id="1744869at2759"/>
<gene>
    <name evidence="2" type="ORF">M406DRAFT_332816</name>
</gene>
<accession>A0A9P4XXL9</accession>
<organism evidence="2 3">
    <name type="scientific">Cryphonectria parasitica (strain ATCC 38755 / EP155)</name>
    <dbReference type="NCBI Taxonomy" id="660469"/>
    <lineage>
        <taxon>Eukaryota</taxon>
        <taxon>Fungi</taxon>
        <taxon>Dikarya</taxon>
        <taxon>Ascomycota</taxon>
        <taxon>Pezizomycotina</taxon>
        <taxon>Sordariomycetes</taxon>
        <taxon>Sordariomycetidae</taxon>
        <taxon>Diaporthales</taxon>
        <taxon>Cryphonectriaceae</taxon>
        <taxon>Cryphonectria-Endothia species complex</taxon>
        <taxon>Cryphonectria</taxon>
    </lineage>
</organism>
<dbReference type="EMBL" id="MU032350">
    <property type="protein sequence ID" value="KAF3762435.1"/>
    <property type="molecule type" value="Genomic_DNA"/>
</dbReference>
<dbReference type="AlphaFoldDB" id="A0A9P4XXL9"/>
<evidence type="ECO:0000313" key="2">
    <source>
        <dbReference type="EMBL" id="KAF3762435.1"/>
    </source>
</evidence>
<feature type="compositionally biased region" description="Low complexity" evidence="1">
    <location>
        <begin position="15"/>
        <end position="25"/>
    </location>
</feature>
<feature type="region of interest" description="Disordered" evidence="1">
    <location>
        <begin position="423"/>
        <end position="448"/>
    </location>
</feature>
<name>A0A9P4XXL9_CRYP1</name>
<comment type="caution">
    <text evidence="2">The sequence shown here is derived from an EMBL/GenBank/DDBJ whole genome shotgun (WGS) entry which is preliminary data.</text>
</comment>
<feature type="region of interest" description="Disordered" evidence="1">
    <location>
        <begin position="1"/>
        <end position="26"/>
    </location>
</feature>
<keyword evidence="3" id="KW-1185">Reference proteome</keyword>
<dbReference type="RefSeq" id="XP_040773414.1">
    <property type="nucleotide sequence ID" value="XM_040920781.1"/>
</dbReference>
<evidence type="ECO:0000313" key="3">
    <source>
        <dbReference type="Proteomes" id="UP000803844"/>
    </source>
</evidence>
<dbReference type="GeneID" id="63837910"/>
<proteinExistence type="predicted"/>
<reference evidence="2" key="1">
    <citation type="journal article" date="2020" name="Phytopathology">
        <title>Genome sequence of the chestnut blight fungus Cryphonectria parasitica EP155: A fundamental resource for an archetypical invasive plant pathogen.</title>
        <authorList>
            <person name="Crouch J.A."/>
            <person name="Dawe A."/>
            <person name="Aerts A."/>
            <person name="Barry K."/>
            <person name="Churchill A.C.L."/>
            <person name="Grimwood J."/>
            <person name="Hillman B."/>
            <person name="Milgroom M.G."/>
            <person name="Pangilinan J."/>
            <person name="Smith M."/>
            <person name="Salamov A."/>
            <person name="Schmutz J."/>
            <person name="Yadav J."/>
            <person name="Grigoriev I.V."/>
            <person name="Nuss D."/>
        </authorList>
    </citation>
    <scope>NUCLEOTIDE SEQUENCE</scope>
    <source>
        <strain evidence="2">EP155</strain>
    </source>
</reference>
<sequence length="448" mass="48137">MASQGSGNLFRRTSKAVSSSSSAKATPNAVPRTYFIKTFKFGSDVPDPEKKGFTGYYLKNFRYGNATQSGGDRIGPRRTVFTSPAASKSSVLDLVRNSPLGRISEDLGEDNAVVILASPRHASWLTDPDFMASLVSSLLAHRNRDHEMSRFHVLAAVVDGLCPRSSPLYHEMQEGLSIQFGSLDTLLPGLWNDTTDATQHVQGSAEPSYLSVSVEGKGLPATRISISLPLANTLFHNGRRTTLLVSEWKTEGRGDSSSAASVQLLRMAEKRSQTIDLPGARLHKILSGGGAWGAKAKLLSLDPQTSYGQESEEDELLRFQRSFYGSEEGGDAIAKPGDFVQFFVCSDMRPIHTLGESEGHTRTPAAYPPVIFGVGDLSQTGATSRKDSAPAERQLAWLAPGHFGGFSAEGLYVDSPTNSMKTKLDAPGTSVSLPQVSEPRAAARLNSA</sequence>
<evidence type="ECO:0000256" key="1">
    <source>
        <dbReference type="SAM" id="MobiDB-lite"/>
    </source>
</evidence>